<dbReference type="InterPro" id="IPR001763">
    <property type="entry name" value="Rhodanese-like_dom"/>
</dbReference>
<dbReference type="PANTHER" id="PTHR11364:SF27">
    <property type="entry name" value="SULFURTRANSFERASE"/>
    <property type="match status" value="1"/>
</dbReference>
<evidence type="ECO:0000313" key="5">
    <source>
        <dbReference type="EMBL" id="GAL70951.1"/>
    </source>
</evidence>
<keyword evidence="4" id="KW-0670">Pyruvate</keyword>
<name>A0A090VVU5_9FLAO</name>
<evidence type="ECO:0000256" key="1">
    <source>
        <dbReference type="ARBA" id="ARBA00022679"/>
    </source>
</evidence>
<sequence>MNIILTSPLVSVNWLHEKLGANNLVVLDGTIAKTFNALSQQIPTARFFDIKQKFSDTSNAFPSAFPSEYQFQIEAQNLGINQDSAIVVYDDKGIYSSAVCGGYLKPLGLVTSLY</sequence>
<dbReference type="eggNOG" id="COG2897">
    <property type="taxonomic scope" value="Bacteria"/>
</dbReference>
<dbReference type="AlphaFoldDB" id="A0A090VVU5"/>
<evidence type="ECO:0000313" key="6">
    <source>
        <dbReference type="Proteomes" id="UP000029641"/>
    </source>
</evidence>
<evidence type="ECO:0000313" key="7">
    <source>
        <dbReference type="Proteomes" id="UP000029646"/>
    </source>
</evidence>
<dbReference type="EMBL" id="BBNS01000009">
    <property type="protein sequence ID" value="GAL70951.1"/>
    <property type="molecule type" value="Genomic_DNA"/>
</dbReference>
<dbReference type="EC" id="2.8.1.2" evidence="4"/>
<keyword evidence="2" id="KW-0677">Repeat</keyword>
<reference evidence="6 7" key="1">
    <citation type="journal article" date="2014" name="Genome Announc.">
        <title>Draft Genome Sequence of Marine Flavobacterium Jejuia pallidilutea Strain 11shimoA1 and Pigmentation Mutants.</title>
        <authorList>
            <person name="Takatani N."/>
            <person name="Nakanishi M."/>
            <person name="Meirelles P."/>
            <person name="Mino S."/>
            <person name="Suda W."/>
            <person name="Oshima K."/>
            <person name="Hattori M."/>
            <person name="Ohkuma M."/>
            <person name="Hosokawa M."/>
            <person name="Miyashita K."/>
            <person name="Thompson F.L."/>
            <person name="Niwa A."/>
            <person name="Sawabe T."/>
            <person name="Sawabe T."/>
        </authorList>
    </citation>
    <scope>NUCLEOTIDE SEQUENCE [LARGE SCALE GENOMIC DNA]</scope>
    <source>
        <strain evidence="4 6">JCM 19301</strain>
        <strain evidence="5">JCM 19302</strain>
        <strain evidence="7">JCM19302</strain>
    </source>
</reference>
<dbReference type="Proteomes" id="UP000029646">
    <property type="component" value="Unassembled WGS sequence"/>
</dbReference>
<dbReference type="PANTHER" id="PTHR11364">
    <property type="entry name" value="THIOSULFATE SULFERTANSFERASE"/>
    <property type="match status" value="1"/>
</dbReference>
<dbReference type="SUPFAM" id="SSF52821">
    <property type="entry name" value="Rhodanese/Cell cycle control phosphatase"/>
    <property type="match status" value="1"/>
</dbReference>
<dbReference type="GO" id="GO:0016784">
    <property type="term" value="F:3-mercaptopyruvate sulfurtransferase activity"/>
    <property type="evidence" value="ECO:0007669"/>
    <property type="project" value="UniProtKB-EC"/>
</dbReference>
<dbReference type="EMBL" id="BBNR01000009">
    <property type="protein sequence ID" value="GAL67389.1"/>
    <property type="molecule type" value="Genomic_DNA"/>
</dbReference>
<dbReference type="Gene3D" id="3.40.250.10">
    <property type="entry name" value="Rhodanese-like domain"/>
    <property type="match status" value="1"/>
</dbReference>
<organism evidence="4 6">
    <name type="scientific">Jejuia pallidilutea</name>
    <dbReference type="NCBI Taxonomy" id="504487"/>
    <lineage>
        <taxon>Bacteria</taxon>
        <taxon>Pseudomonadati</taxon>
        <taxon>Bacteroidota</taxon>
        <taxon>Flavobacteriia</taxon>
        <taxon>Flavobacteriales</taxon>
        <taxon>Flavobacteriaceae</taxon>
        <taxon>Jejuia</taxon>
    </lineage>
</organism>
<evidence type="ECO:0000256" key="2">
    <source>
        <dbReference type="ARBA" id="ARBA00022737"/>
    </source>
</evidence>
<comment type="caution">
    <text evidence="4">The sequence shown here is derived from an EMBL/GenBank/DDBJ whole genome shotgun (WGS) entry which is preliminary data.</text>
</comment>
<keyword evidence="1 4" id="KW-0808">Transferase</keyword>
<dbReference type="InterPro" id="IPR036873">
    <property type="entry name" value="Rhodanese-like_dom_sf"/>
</dbReference>
<accession>A0A090VVU5</accession>
<protein>
    <submittedName>
        <fullName evidence="4">3-mercaptopyruvate sulfurtransferase</fullName>
        <ecNumber evidence="4">2.8.1.2</ecNumber>
    </submittedName>
</protein>
<dbReference type="InterPro" id="IPR045078">
    <property type="entry name" value="TST/MPST-like"/>
</dbReference>
<dbReference type="GO" id="GO:0004792">
    <property type="term" value="F:thiosulfate-cyanide sulfurtransferase activity"/>
    <property type="evidence" value="ECO:0007669"/>
    <property type="project" value="TreeGrafter"/>
</dbReference>
<proteinExistence type="predicted"/>
<gene>
    <name evidence="4" type="ORF">JCM19301_2741</name>
    <name evidence="5" type="ORF">JCM19302_2906</name>
</gene>
<evidence type="ECO:0000313" key="4">
    <source>
        <dbReference type="EMBL" id="GAL67389.1"/>
    </source>
</evidence>
<dbReference type="Proteomes" id="UP000029641">
    <property type="component" value="Unassembled WGS sequence"/>
</dbReference>
<feature type="domain" description="Rhodanese" evidence="3">
    <location>
        <begin position="42"/>
        <end position="100"/>
    </location>
</feature>
<dbReference type="RefSeq" id="WP_238566263.1">
    <property type="nucleotide sequence ID" value="NZ_BBNR01000009.1"/>
</dbReference>
<dbReference type="PROSITE" id="PS50206">
    <property type="entry name" value="RHODANESE_3"/>
    <property type="match status" value="1"/>
</dbReference>
<evidence type="ECO:0000259" key="3">
    <source>
        <dbReference type="PROSITE" id="PS50206"/>
    </source>
</evidence>